<organism evidence="2 3">
    <name type="scientific">Prorocentrum cordatum</name>
    <dbReference type="NCBI Taxonomy" id="2364126"/>
    <lineage>
        <taxon>Eukaryota</taxon>
        <taxon>Sar</taxon>
        <taxon>Alveolata</taxon>
        <taxon>Dinophyceae</taxon>
        <taxon>Prorocentrales</taxon>
        <taxon>Prorocentraceae</taxon>
        <taxon>Prorocentrum</taxon>
    </lineage>
</organism>
<feature type="region of interest" description="Disordered" evidence="1">
    <location>
        <begin position="70"/>
        <end position="137"/>
    </location>
</feature>
<feature type="region of interest" description="Disordered" evidence="1">
    <location>
        <begin position="34"/>
        <end position="53"/>
    </location>
</feature>
<sequence>MAAPRLAGGPTATTSAVEALEETLRALKADAQALRGGLRRPPQPPRKAAAAPLLASKAVAEEALLAPKVAAEAPTSGPRRPPPLAISSPAQPAPEPSPTGARRPLLTAHRGAPTRKIRRSDENERPSSGDVLNWPAGGPVGKDAVEHLLLSALDVLSSRVARRSHWSKVPRVEGGGRFACVLVESFSPNARTNIVWMPPCAVRET</sequence>
<gene>
    <name evidence="2" type="ORF">PCOR1329_LOCUS56602</name>
</gene>
<evidence type="ECO:0000313" key="2">
    <source>
        <dbReference type="EMBL" id="CAK0870519.1"/>
    </source>
</evidence>
<evidence type="ECO:0000256" key="1">
    <source>
        <dbReference type="SAM" id="MobiDB-lite"/>
    </source>
</evidence>
<name>A0ABN9VED4_9DINO</name>
<dbReference type="EMBL" id="CAUYUJ010016971">
    <property type="protein sequence ID" value="CAK0870519.1"/>
    <property type="molecule type" value="Genomic_DNA"/>
</dbReference>
<comment type="caution">
    <text evidence="2">The sequence shown here is derived from an EMBL/GenBank/DDBJ whole genome shotgun (WGS) entry which is preliminary data.</text>
</comment>
<protein>
    <submittedName>
        <fullName evidence="2">Uncharacterized protein</fullName>
    </submittedName>
</protein>
<keyword evidence="3" id="KW-1185">Reference proteome</keyword>
<accession>A0ABN9VED4</accession>
<proteinExistence type="predicted"/>
<dbReference type="Proteomes" id="UP001189429">
    <property type="component" value="Unassembled WGS sequence"/>
</dbReference>
<evidence type="ECO:0000313" key="3">
    <source>
        <dbReference type="Proteomes" id="UP001189429"/>
    </source>
</evidence>
<reference evidence="2" key="1">
    <citation type="submission" date="2023-10" db="EMBL/GenBank/DDBJ databases">
        <authorList>
            <person name="Chen Y."/>
            <person name="Shah S."/>
            <person name="Dougan E. K."/>
            <person name="Thang M."/>
            <person name="Chan C."/>
        </authorList>
    </citation>
    <scope>NUCLEOTIDE SEQUENCE [LARGE SCALE GENOMIC DNA]</scope>
</reference>